<dbReference type="GO" id="GO:0016787">
    <property type="term" value="F:hydrolase activity"/>
    <property type="evidence" value="ECO:0007669"/>
    <property type="project" value="UniProtKB-KW"/>
</dbReference>
<name>A0A5S3QE69_9RHOB</name>
<dbReference type="EMBL" id="VANS01000001">
    <property type="protein sequence ID" value="TMM55452.1"/>
    <property type="molecule type" value="Genomic_DNA"/>
</dbReference>
<evidence type="ECO:0000313" key="3">
    <source>
        <dbReference type="Proteomes" id="UP000309550"/>
    </source>
</evidence>
<evidence type="ECO:0000259" key="1">
    <source>
        <dbReference type="Pfam" id="PF12697"/>
    </source>
</evidence>
<dbReference type="InterPro" id="IPR000073">
    <property type="entry name" value="AB_hydrolase_1"/>
</dbReference>
<feature type="domain" description="AB hydrolase-1" evidence="1">
    <location>
        <begin position="36"/>
        <end position="149"/>
    </location>
</feature>
<gene>
    <name evidence="2" type="ORF">FDT80_07845</name>
</gene>
<dbReference type="PANTHER" id="PTHR37946">
    <property type="entry name" value="SLL1969 PROTEIN"/>
    <property type="match status" value="1"/>
</dbReference>
<reference evidence="2 3" key="1">
    <citation type="submission" date="2019-05" db="EMBL/GenBank/DDBJ databases">
        <title>Sulfitobacter sabulilitoris sp. nov., isolated from a marine sand.</title>
        <authorList>
            <person name="Yoon J.-H."/>
        </authorList>
    </citation>
    <scope>NUCLEOTIDE SEQUENCE [LARGE SCALE GENOMIC DNA]</scope>
    <source>
        <strain evidence="2 3">HSMS-29</strain>
    </source>
</reference>
<dbReference type="OrthoDB" id="556502at2"/>
<organism evidence="2 3">
    <name type="scientific">Sulfitobacter sabulilitoris</name>
    <dbReference type="NCBI Taxonomy" id="2562655"/>
    <lineage>
        <taxon>Bacteria</taxon>
        <taxon>Pseudomonadati</taxon>
        <taxon>Pseudomonadota</taxon>
        <taxon>Alphaproteobacteria</taxon>
        <taxon>Rhodobacterales</taxon>
        <taxon>Roseobacteraceae</taxon>
        <taxon>Sulfitobacter</taxon>
    </lineage>
</organism>
<accession>A0A5S3QE69</accession>
<dbReference type="PANTHER" id="PTHR37946:SF1">
    <property type="entry name" value="SLL1969 PROTEIN"/>
    <property type="match status" value="1"/>
</dbReference>
<evidence type="ECO:0000313" key="2">
    <source>
        <dbReference type="EMBL" id="TMM55452.1"/>
    </source>
</evidence>
<protein>
    <submittedName>
        <fullName evidence="2">Alpha/beta fold hydrolase</fullName>
    </submittedName>
</protein>
<comment type="caution">
    <text evidence="2">The sequence shown here is derived from an EMBL/GenBank/DDBJ whole genome shotgun (WGS) entry which is preliminary data.</text>
</comment>
<dbReference type="RefSeq" id="WP_138661621.1">
    <property type="nucleotide sequence ID" value="NZ_VANS01000001.1"/>
</dbReference>
<dbReference type="Pfam" id="PF12697">
    <property type="entry name" value="Abhydrolase_6"/>
    <property type="match status" value="1"/>
</dbReference>
<dbReference type="AlphaFoldDB" id="A0A5S3QE69"/>
<keyword evidence="3" id="KW-1185">Reference proteome</keyword>
<dbReference type="Gene3D" id="3.40.50.1820">
    <property type="entry name" value="alpha/beta hydrolase"/>
    <property type="match status" value="1"/>
</dbReference>
<sequence length="273" mass="29074">MKHIVTLALVCAGFVVALGVIHPRAQSAAKQEAGCVVLLHGLARTETSFALMEAALEAEGYRVVRPGYPSTEAPVAELVRRTLPDAVAACGSKGKVDFVTHSMGGILVRQWAADTKPDRIGRVVMLAPPNHGSEVVDALDDIEVFDWINGPAGAQLGTGSEDLPNRLPPVDFDLGIIAGDRSLNPYFSSILPGPDDGKVSVASTRVEGMLDHIVLPVTHTFMMNNPRVIAQVVHYLKHGNFDRSMSWMDAVLETLGCPNGDCVPGLGPDDARP</sequence>
<keyword evidence="2" id="KW-0378">Hydrolase</keyword>
<proteinExistence type="predicted"/>
<dbReference type="SUPFAM" id="SSF53474">
    <property type="entry name" value="alpha/beta-Hydrolases"/>
    <property type="match status" value="1"/>
</dbReference>
<dbReference type="Proteomes" id="UP000309550">
    <property type="component" value="Unassembled WGS sequence"/>
</dbReference>
<dbReference type="InterPro" id="IPR029058">
    <property type="entry name" value="AB_hydrolase_fold"/>
</dbReference>